<dbReference type="PANTHER" id="PTHR36448:SF2">
    <property type="entry name" value="CUPIN TYPE-1 DOMAIN-CONTAINING PROTEIN"/>
    <property type="match status" value="1"/>
</dbReference>
<dbReference type="PANTHER" id="PTHR36448">
    <property type="entry name" value="BLR7373 PROTEIN"/>
    <property type="match status" value="1"/>
</dbReference>
<dbReference type="Proteomes" id="UP000241229">
    <property type="component" value="Unassembled WGS sequence"/>
</dbReference>
<name>A0A2P7SPY6_9HYPH</name>
<dbReference type="RefSeq" id="WP_106771160.1">
    <property type="nucleotide sequence ID" value="NZ_PXYK01000004.1"/>
</dbReference>
<protein>
    <submittedName>
        <fullName evidence="1">Cupin</fullName>
    </submittedName>
</protein>
<dbReference type="CDD" id="cd02219">
    <property type="entry name" value="cupin_YjlB-like"/>
    <property type="match status" value="1"/>
</dbReference>
<proteinExistence type="predicted"/>
<dbReference type="InterPro" id="IPR014710">
    <property type="entry name" value="RmlC-like_jellyroll"/>
</dbReference>
<keyword evidence="2" id="KW-1185">Reference proteome</keyword>
<evidence type="ECO:0000313" key="1">
    <source>
        <dbReference type="EMBL" id="PSJ64415.1"/>
    </source>
</evidence>
<dbReference type="InterPro" id="IPR011051">
    <property type="entry name" value="RmlC_Cupin_sf"/>
</dbReference>
<evidence type="ECO:0000313" key="2">
    <source>
        <dbReference type="Proteomes" id="UP000241229"/>
    </source>
</evidence>
<sequence>MIQPEVLQLGRNGWMPNNPRLPVLLYRGAVAASDNDPAAVFEAMFERNGWPPSWRNGVFAYHHYHSTAHEVLGFARGGARLMLGGPGGREVDVVAGDVALLPAGTGHCRLDASSGFLVVGAYPPGQSPDLLREAPSEAMVERIAGLGFPDTDPVTGGALAAHWRKH</sequence>
<accession>A0A2P7SPY6</accession>
<dbReference type="EMBL" id="PXYK01000004">
    <property type="protein sequence ID" value="PSJ64415.1"/>
    <property type="molecule type" value="Genomic_DNA"/>
</dbReference>
<organism evidence="1 2">
    <name type="scientific">Kumtagia ephedrae</name>
    <dbReference type="NCBI Taxonomy" id="2116701"/>
    <lineage>
        <taxon>Bacteria</taxon>
        <taxon>Pseudomonadati</taxon>
        <taxon>Pseudomonadota</taxon>
        <taxon>Alphaproteobacteria</taxon>
        <taxon>Hyphomicrobiales</taxon>
        <taxon>Phyllobacteriaceae</taxon>
        <taxon>Kumtagia</taxon>
    </lineage>
</organism>
<dbReference type="InterPro" id="IPR047121">
    <property type="entry name" value="YjiB-like"/>
</dbReference>
<comment type="caution">
    <text evidence="1">The sequence shown here is derived from an EMBL/GenBank/DDBJ whole genome shotgun (WGS) entry which is preliminary data.</text>
</comment>
<dbReference type="PIRSF" id="PIRSF019307">
    <property type="entry name" value="UCP019307"/>
    <property type="match status" value="1"/>
</dbReference>
<reference evidence="1 2" key="1">
    <citation type="submission" date="2018-03" db="EMBL/GenBank/DDBJ databases">
        <title>The draft genome of Mesorhizobium sp. 6GN-30.</title>
        <authorList>
            <person name="Liu L."/>
            <person name="Li L."/>
            <person name="Wang T."/>
            <person name="Zhang X."/>
            <person name="Liang L."/>
        </authorList>
    </citation>
    <scope>NUCLEOTIDE SEQUENCE [LARGE SCALE GENOMIC DNA]</scope>
    <source>
        <strain evidence="1 2">6GN30</strain>
    </source>
</reference>
<dbReference type="OrthoDB" id="9791759at2"/>
<dbReference type="InterPro" id="IPR014500">
    <property type="entry name" value="UCP019307_cupin"/>
</dbReference>
<dbReference type="Gene3D" id="2.60.120.10">
    <property type="entry name" value="Jelly Rolls"/>
    <property type="match status" value="1"/>
</dbReference>
<dbReference type="AlphaFoldDB" id="A0A2P7SPY6"/>
<dbReference type="SUPFAM" id="SSF51182">
    <property type="entry name" value="RmlC-like cupins"/>
    <property type="match status" value="1"/>
</dbReference>
<gene>
    <name evidence="1" type="ORF">C7I84_05565</name>
</gene>